<dbReference type="SMART" id="SM00862">
    <property type="entry name" value="Trans_reg_C"/>
    <property type="match status" value="1"/>
</dbReference>
<keyword evidence="4" id="KW-0472">Membrane</keyword>
<feature type="transmembrane region" description="Helical" evidence="4">
    <location>
        <begin position="615"/>
        <end position="638"/>
    </location>
</feature>
<dbReference type="AlphaFoldDB" id="A0A7X4H2E8"/>
<dbReference type="GO" id="GO:0003677">
    <property type="term" value="F:DNA binding"/>
    <property type="evidence" value="ECO:0007669"/>
    <property type="project" value="UniProtKB-UniRule"/>
</dbReference>
<dbReference type="PANTHER" id="PTHR47691">
    <property type="entry name" value="REGULATOR-RELATED"/>
    <property type="match status" value="1"/>
</dbReference>
<feature type="compositionally biased region" description="Low complexity" evidence="3">
    <location>
        <begin position="13"/>
        <end position="23"/>
    </location>
</feature>
<dbReference type="GO" id="GO:0000160">
    <property type="term" value="P:phosphorelay signal transduction system"/>
    <property type="evidence" value="ECO:0007669"/>
    <property type="project" value="InterPro"/>
</dbReference>
<feature type="DNA-binding region" description="OmpR/PhoB-type" evidence="2">
    <location>
        <begin position="31"/>
        <end position="129"/>
    </location>
</feature>
<dbReference type="GO" id="GO:0006355">
    <property type="term" value="P:regulation of DNA-templated transcription"/>
    <property type="evidence" value="ECO:0007669"/>
    <property type="project" value="InterPro"/>
</dbReference>
<dbReference type="InterPro" id="IPR001867">
    <property type="entry name" value="OmpR/PhoB-type_DNA-bd"/>
</dbReference>
<proteinExistence type="predicted"/>
<sequence length="1121" mass="123088">MLTLVYSKPAMQPTRTPTTLSSPASPPPTPTARFRFGDWMVEPSLNTISNPHERRQMEPRTMDVLLALCAAGGAIVSSDELLARCWGGLVLGDSPLHKNIAQLRRILGDSASAPAYIETIRKRGYRTLAPLEFFAERAKHPGNWESGSPFRGLLAFDQAHAAVFFGRDDVTRHLGATVLAQARSGLSLTVVLGPSGAGKTSLIQAGLLAGLAPQRATGDLAVLAATTLDLIDLGQQSLPTSLACALLDLEWDDQLAFPGENAMSLGARLANDGAGVVAELAAALAPAARLRPGLRFAIFIDRFEALFNTARTDEAARNAFLDMLELLARSPALIVLIACRNDYYPSIARCALLSEARRLGGHFDLDPPGFNDIPQIIRAPAAAARLSFGVDRLTHARLDDVLCESAIASPDALPLLQYCLQELYRLRTDTGELSFDAFRQLGELEGAIGQRAEQVVLGLTPLQRDALPRIMAQVVVLSTDDEQVGSQRAPWTALPDEAARQAVTALIEARLFVSDLVAGTPVFGIAHEAILRRWPRISAWIDTHRGALRARSRLTQHARRWRAEGCPSDLLLPKGTLLTEATLLQQGGVVTLSATELECIQMSARRVRQRDRLRLSALALIVLLALVASLLGVSALAAKRSAETRREEAEGLIDFMLGDLTDKLRPLGRLDFLDTVSSRALQYLRGTSSNALNPTALTLRAKGLQMIGEVRRSRGDSAGAIDALHQASAILTRQLERAPRDIQVLNNLGANAYWIGQLHKDRNQWQQAQDAWRDYLRFSNRLYDLEPDNTEWWVERSYAHNNLGNLALMRGQPEQAIPEFLASIALKQRALARRPAARTVMVELADSYSWLASATQSLGKLQAARQLYAEEMQLVLRLADSAPDESLWTHRHAVALQHRALNSMALGLDRDALRDYGQAQRLFARIVERDGKHRGWQAEKANLEQERLWLLARTAPAAEVLSQFAVIRRTWQDMMALDPKNVLWARRAAIAHTHFAAILLKAGQHAAAGQELQAARTSLQPIYDANPDNLSGRLTLAETLLWSASLQQKQGHTALAISTCQQIRDMLKNAAAAPHNFQVLELWSRVNACLGDRPAVRQAAARLQDIGYADQAYLQFISHHP</sequence>
<dbReference type="InterPro" id="IPR027417">
    <property type="entry name" value="P-loop_NTPase"/>
</dbReference>
<dbReference type="SUPFAM" id="SSF46894">
    <property type="entry name" value="C-terminal effector domain of the bipartite response regulators"/>
    <property type="match status" value="1"/>
</dbReference>
<dbReference type="InterPro" id="IPR036388">
    <property type="entry name" value="WH-like_DNA-bd_sf"/>
</dbReference>
<keyword evidence="4" id="KW-0812">Transmembrane</keyword>
<dbReference type="InterPro" id="IPR016032">
    <property type="entry name" value="Sig_transdc_resp-reg_C-effctor"/>
</dbReference>
<keyword evidence="1 2" id="KW-0238">DNA-binding</keyword>
<keyword evidence="4" id="KW-1133">Transmembrane helix</keyword>
<accession>A0A7X4H2E8</accession>
<dbReference type="InterPro" id="IPR019734">
    <property type="entry name" value="TPR_rpt"/>
</dbReference>
<comment type="caution">
    <text evidence="6">The sequence shown here is derived from an EMBL/GenBank/DDBJ whole genome shotgun (WGS) entry which is preliminary data.</text>
</comment>
<feature type="region of interest" description="Disordered" evidence="3">
    <location>
        <begin position="1"/>
        <end position="32"/>
    </location>
</feature>
<dbReference type="InterPro" id="IPR049052">
    <property type="entry name" value="nSTAND1"/>
</dbReference>
<dbReference type="Gene3D" id="1.25.40.10">
    <property type="entry name" value="Tetratricopeptide repeat domain"/>
    <property type="match status" value="1"/>
</dbReference>
<feature type="domain" description="OmpR/PhoB-type" evidence="5">
    <location>
        <begin position="31"/>
        <end position="129"/>
    </location>
</feature>
<dbReference type="Pfam" id="PF20703">
    <property type="entry name" value="nSTAND1"/>
    <property type="match status" value="1"/>
</dbReference>
<dbReference type="SUPFAM" id="SSF52540">
    <property type="entry name" value="P-loop containing nucleoside triphosphate hydrolases"/>
    <property type="match status" value="1"/>
</dbReference>
<dbReference type="PROSITE" id="PS51755">
    <property type="entry name" value="OMPR_PHOB"/>
    <property type="match status" value="1"/>
</dbReference>
<evidence type="ECO:0000256" key="2">
    <source>
        <dbReference type="PROSITE-ProRule" id="PRU01091"/>
    </source>
</evidence>
<dbReference type="PANTHER" id="PTHR47691:SF3">
    <property type="entry name" value="HTH-TYPE TRANSCRIPTIONAL REGULATOR RV0890C-RELATED"/>
    <property type="match status" value="1"/>
</dbReference>
<evidence type="ECO:0000256" key="3">
    <source>
        <dbReference type="SAM" id="MobiDB-lite"/>
    </source>
</evidence>
<reference evidence="6 7" key="1">
    <citation type="submission" date="2019-12" db="EMBL/GenBank/DDBJ databases">
        <title>Novel species isolated from a subtropical stream in China.</title>
        <authorList>
            <person name="Lu H."/>
        </authorList>
    </citation>
    <scope>NUCLEOTIDE SEQUENCE [LARGE SCALE GENOMIC DNA]</scope>
    <source>
        <strain evidence="6 7">FT134W</strain>
    </source>
</reference>
<dbReference type="RefSeq" id="WP_161050348.1">
    <property type="nucleotide sequence ID" value="NZ_WWCR01000011.1"/>
</dbReference>
<dbReference type="Gene3D" id="1.10.10.10">
    <property type="entry name" value="Winged helix-like DNA-binding domain superfamily/Winged helix DNA-binding domain"/>
    <property type="match status" value="1"/>
</dbReference>
<evidence type="ECO:0000313" key="6">
    <source>
        <dbReference type="EMBL" id="MYM73067.1"/>
    </source>
</evidence>
<evidence type="ECO:0000313" key="7">
    <source>
        <dbReference type="Proteomes" id="UP000469734"/>
    </source>
</evidence>
<evidence type="ECO:0000256" key="4">
    <source>
        <dbReference type="SAM" id="Phobius"/>
    </source>
</evidence>
<protein>
    <recommendedName>
        <fullName evidence="5">OmpR/PhoB-type domain-containing protein</fullName>
    </recommendedName>
</protein>
<dbReference type="Proteomes" id="UP000469734">
    <property type="component" value="Unassembled WGS sequence"/>
</dbReference>
<dbReference type="SUPFAM" id="SSF48452">
    <property type="entry name" value="TPR-like"/>
    <property type="match status" value="1"/>
</dbReference>
<gene>
    <name evidence="6" type="ORF">GTP56_12790</name>
</gene>
<dbReference type="InterPro" id="IPR011990">
    <property type="entry name" value="TPR-like_helical_dom_sf"/>
</dbReference>
<name>A0A7X4H2E8_9BURK</name>
<organism evidence="6 7">
    <name type="scientific">Duganella margarita</name>
    <dbReference type="NCBI Taxonomy" id="2692170"/>
    <lineage>
        <taxon>Bacteria</taxon>
        <taxon>Pseudomonadati</taxon>
        <taxon>Pseudomonadota</taxon>
        <taxon>Betaproteobacteria</taxon>
        <taxon>Burkholderiales</taxon>
        <taxon>Oxalobacteraceae</taxon>
        <taxon>Telluria group</taxon>
        <taxon>Duganella</taxon>
    </lineage>
</organism>
<evidence type="ECO:0000256" key="1">
    <source>
        <dbReference type="ARBA" id="ARBA00023125"/>
    </source>
</evidence>
<dbReference type="CDD" id="cd00383">
    <property type="entry name" value="trans_reg_C"/>
    <property type="match status" value="1"/>
</dbReference>
<dbReference type="Pfam" id="PF00486">
    <property type="entry name" value="Trans_reg_C"/>
    <property type="match status" value="1"/>
</dbReference>
<dbReference type="EMBL" id="WWCR01000011">
    <property type="protein sequence ID" value="MYM73067.1"/>
    <property type="molecule type" value="Genomic_DNA"/>
</dbReference>
<dbReference type="SMART" id="SM00028">
    <property type="entry name" value="TPR"/>
    <property type="match status" value="3"/>
</dbReference>
<evidence type="ECO:0000259" key="5">
    <source>
        <dbReference type="PROSITE" id="PS51755"/>
    </source>
</evidence>